<name>A0A7S0N152_9CRYP</name>
<dbReference type="PANTHER" id="PTHR22872">
    <property type="entry name" value="BTK-BINDING PROTEIN-RELATED"/>
    <property type="match status" value="1"/>
</dbReference>
<dbReference type="InterPro" id="IPR058923">
    <property type="entry name" value="RCC1-like_dom"/>
</dbReference>
<keyword evidence="1" id="KW-0677">Repeat</keyword>
<feature type="repeat" description="RCC1" evidence="2">
    <location>
        <begin position="238"/>
        <end position="289"/>
    </location>
</feature>
<evidence type="ECO:0000313" key="4">
    <source>
        <dbReference type="EMBL" id="CAD8655941.1"/>
    </source>
</evidence>
<dbReference type="AlphaFoldDB" id="A0A7S0N152"/>
<gene>
    <name evidence="4" type="ORF">CCUR1050_LOCUS29462</name>
</gene>
<feature type="repeat" description="RCC1" evidence="2">
    <location>
        <begin position="31"/>
        <end position="80"/>
    </location>
</feature>
<feature type="repeat" description="RCC1" evidence="2">
    <location>
        <begin position="136"/>
        <end position="187"/>
    </location>
</feature>
<dbReference type="EMBL" id="HBEZ01053704">
    <property type="protein sequence ID" value="CAD8655941.1"/>
    <property type="molecule type" value="Transcribed_RNA"/>
</dbReference>
<sequence>MSPVELKFLPQNLVQQVVCGAAHTLLLSASGRLFSCGLGVQGQLGRGYQESQCEFHPIEGVNGIVSASAGFCHSAAVTRKGEVYVWGSNKENQLGIFKHDDKDGSAYPLSITALHGSKAIQVECGAYHNIVLTAEKEVFTWGKGAHGRLGHGSEDNEVLPRRVESLRKLNIVSVAAGYDHSAALSADGRLWMWGHGEWYQLGTGNKKNQLEPTLIEIDTNVKQVSCGGFHSAAVGYNGTLFTWGVGMYGALGHGNDTPSVVTEPCVVDMPASVQQVACGWKHCVAVTRMGDVFAWGHGAEGQLGMGNDHDLWAPARVPLLIGKSVRSVSAGLNHSSAF</sequence>
<evidence type="ECO:0000259" key="3">
    <source>
        <dbReference type="Pfam" id="PF25390"/>
    </source>
</evidence>
<dbReference type="Pfam" id="PF25390">
    <property type="entry name" value="WD40_RLD"/>
    <property type="match status" value="1"/>
</dbReference>
<accession>A0A7S0N152</accession>
<dbReference type="Gene3D" id="2.130.10.30">
    <property type="entry name" value="Regulator of chromosome condensation 1/beta-lactamase-inhibitor protein II"/>
    <property type="match status" value="2"/>
</dbReference>
<dbReference type="SUPFAM" id="SSF50985">
    <property type="entry name" value="RCC1/BLIP-II"/>
    <property type="match status" value="2"/>
</dbReference>
<dbReference type="InterPro" id="IPR000408">
    <property type="entry name" value="Reg_chr_condens"/>
</dbReference>
<dbReference type="InterPro" id="IPR009091">
    <property type="entry name" value="RCC1/BLIP-II"/>
</dbReference>
<dbReference type="PROSITE" id="PS50012">
    <property type="entry name" value="RCC1_3"/>
    <property type="match status" value="6"/>
</dbReference>
<feature type="repeat" description="RCC1" evidence="2">
    <location>
        <begin position="188"/>
        <end position="237"/>
    </location>
</feature>
<feature type="domain" description="RCC1-like" evidence="3">
    <location>
        <begin position="3"/>
        <end position="336"/>
    </location>
</feature>
<organism evidence="4">
    <name type="scientific">Cryptomonas curvata</name>
    <dbReference type="NCBI Taxonomy" id="233186"/>
    <lineage>
        <taxon>Eukaryota</taxon>
        <taxon>Cryptophyceae</taxon>
        <taxon>Cryptomonadales</taxon>
        <taxon>Cryptomonadaceae</taxon>
        <taxon>Cryptomonas</taxon>
    </lineage>
</organism>
<proteinExistence type="predicted"/>
<dbReference type="PROSITE" id="PS00626">
    <property type="entry name" value="RCC1_2"/>
    <property type="match status" value="3"/>
</dbReference>
<protein>
    <recommendedName>
        <fullName evidence="3">RCC1-like domain-containing protein</fullName>
    </recommendedName>
</protein>
<reference evidence="4" key="1">
    <citation type="submission" date="2021-01" db="EMBL/GenBank/DDBJ databases">
        <authorList>
            <person name="Corre E."/>
            <person name="Pelletier E."/>
            <person name="Niang G."/>
            <person name="Scheremetjew M."/>
            <person name="Finn R."/>
            <person name="Kale V."/>
            <person name="Holt S."/>
            <person name="Cochrane G."/>
            <person name="Meng A."/>
            <person name="Brown T."/>
            <person name="Cohen L."/>
        </authorList>
    </citation>
    <scope>NUCLEOTIDE SEQUENCE</scope>
    <source>
        <strain evidence="4">CCAP979/52</strain>
    </source>
</reference>
<feature type="repeat" description="RCC1" evidence="2">
    <location>
        <begin position="81"/>
        <end position="135"/>
    </location>
</feature>
<evidence type="ECO:0000256" key="1">
    <source>
        <dbReference type="ARBA" id="ARBA00022737"/>
    </source>
</evidence>
<dbReference type="PRINTS" id="PR00633">
    <property type="entry name" value="RCCNDNSATION"/>
</dbReference>
<feature type="repeat" description="RCC1" evidence="2">
    <location>
        <begin position="290"/>
        <end position="338"/>
    </location>
</feature>
<evidence type="ECO:0000256" key="2">
    <source>
        <dbReference type="PROSITE-ProRule" id="PRU00235"/>
    </source>
</evidence>
<dbReference type="InterPro" id="IPR051625">
    <property type="entry name" value="Signaling_Regulatory_Domain"/>
</dbReference>